<dbReference type="EMBL" id="PZZL01000005">
    <property type="protein sequence ID" value="PTM54910.1"/>
    <property type="molecule type" value="Genomic_DNA"/>
</dbReference>
<dbReference type="InterPro" id="IPR052891">
    <property type="entry name" value="DNA-3mA_glycosylase"/>
</dbReference>
<protein>
    <submittedName>
        <fullName evidence="1">DNA-3-methyladenine glycosylase I</fullName>
    </submittedName>
</protein>
<gene>
    <name evidence="1" type="ORF">C8P69_10560</name>
</gene>
<dbReference type="RefSeq" id="WP_108177667.1">
    <property type="nucleotide sequence ID" value="NZ_PZZL01000005.1"/>
</dbReference>
<dbReference type="GO" id="GO:0008725">
    <property type="term" value="F:DNA-3-methyladenine glycosylase activity"/>
    <property type="evidence" value="ECO:0007669"/>
    <property type="project" value="InterPro"/>
</dbReference>
<reference evidence="1 2" key="1">
    <citation type="submission" date="2018-04" db="EMBL/GenBank/DDBJ databases">
        <title>Genomic Encyclopedia of Archaeal and Bacterial Type Strains, Phase II (KMG-II): from individual species to whole genera.</title>
        <authorList>
            <person name="Goeker M."/>
        </authorList>
    </citation>
    <scope>NUCLEOTIDE SEQUENCE [LARGE SCALE GENOMIC DNA]</scope>
    <source>
        <strain evidence="1 2">DSM 25521</strain>
    </source>
</reference>
<dbReference type="PANTHER" id="PTHR30037">
    <property type="entry name" value="DNA-3-METHYLADENINE GLYCOSYLASE 1"/>
    <property type="match status" value="1"/>
</dbReference>
<dbReference type="InterPro" id="IPR011257">
    <property type="entry name" value="DNA_glycosylase"/>
</dbReference>
<dbReference type="Gene3D" id="1.10.340.30">
    <property type="entry name" value="Hypothetical protein, domain 2"/>
    <property type="match status" value="1"/>
</dbReference>
<dbReference type="InterPro" id="IPR005019">
    <property type="entry name" value="Adenine_glyco"/>
</dbReference>
<proteinExistence type="predicted"/>
<dbReference type="AlphaFoldDB" id="A0A2T4Z2B1"/>
<dbReference type="OrthoDB" id="9795156at2"/>
<comment type="caution">
    <text evidence="1">The sequence shown here is derived from an EMBL/GenBank/DDBJ whole genome shotgun (WGS) entry which is preliminary data.</text>
</comment>
<evidence type="ECO:0000313" key="2">
    <source>
        <dbReference type="Proteomes" id="UP000241808"/>
    </source>
</evidence>
<organism evidence="1 2">
    <name type="scientific">Phreatobacter oligotrophus</name>
    <dbReference type="NCBI Taxonomy" id="1122261"/>
    <lineage>
        <taxon>Bacteria</taxon>
        <taxon>Pseudomonadati</taxon>
        <taxon>Pseudomonadota</taxon>
        <taxon>Alphaproteobacteria</taxon>
        <taxon>Hyphomicrobiales</taxon>
        <taxon>Phreatobacteraceae</taxon>
        <taxon>Phreatobacter</taxon>
    </lineage>
</organism>
<dbReference type="PANTHER" id="PTHR30037:SF3">
    <property type="entry name" value="BLR0857 PROTEIN"/>
    <property type="match status" value="1"/>
</dbReference>
<keyword evidence="2" id="KW-1185">Reference proteome</keyword>
<evidence type="ECO:0000313" key="1">
    <source>
        <dbReference type="EMBL" id="PTM54910.1"/>
    </source>
</evidence>
<dbReference type="Proteomes" id="UP000241808">
    <property type="component" value="Unassembled WGS sequence"/>
</dbReference>
<dbReference type="SUPFAM" id="SSF48150">
    <property type="entry name" value="DNA-glycosylase"/>
    <property type="match status" value="1"/>
</dbReference>
<dbReference type="GO" id="GO:0006284">
    <property type="term" value="P:base-excision repair"/>
    <property type="evidence" value="ECO:0007669"/>
    <property type="project" value="InterPro"/>
</dbReference>
<sequence length="238" mass="26206">MMTFKTIQTRAAKRKGGEAVLAGLLPAVPDRAALAAMTDDRILAEMTKRVFSAGFVWSVIEKKWPGFEEAFLGFAPQALTFQPDEFWHDLSRDGRIVKNPQKIRSVRDNAAFVQAIAREHGSFGRFLSAWPAEDQVGLLELLGKRGARLGGMTGQYFLRFVGWDGFVTSQDMVAAMRDAGVDVAAQPTSKGDMKKIQAQVNAWAVETGLPRTHISRILAMAVGENHSPEALRRMTGED</sequence>
<accession>A0A2T4Z2B1</accession>
<name>A0A2T4Z2B1_9HYPH</name>
<dbReference type="Pfam" id="PF03352">
    <property type="entry name" value="Adenine_glyco"/>
    <property type="match status" value="1"/>
</dbReference>